<dbReference type="STRING" id="106004.A0A1Y2FZT1"/>
<comment type="caution">
    <text evidence="2">The sequence shown here is derived from an EMBL/GenBank/DDBJ whole genome shotgun (WGS) entry which is preliminary data.</text>
</comment>
<dbReference type="EMBL" id="MCGR01000005">
    <property type="protein sequence ID" value="ORY89728.1"/>
    <property type="molecule type" value="Genomic_DNA"/>
</dbReference>
<reference evidence="2 3" key="1">
    <citation type="submission" date="2016-07" db="EMBL/GenBank/DDBJ databases">
        <title>Pervasive Adenine N6-methylation of Active Genes in Fungi.</title>
        <authorList>
            <consortium name="DOE Joint Genome Institute"/>
            <person name="Mondo S.J."/>
            <person name="Dannebaum R.O."/>
            <person name="Kuo R.C."/>
            <person name="Labutti K."/>
            <person name="Haridas S."/>
            <person name="Kuo A."/>
            <person name="Salamov A."/>
            <person name="Ahrendt S.R."/>
            <person name="Lipzen A."/>
            <person name="Sullivan W."/>
            <person name="Andreopoulos W.B."/>
            <person name="Clum A."/>
            <person name="Lindquist E."/>
            <person name="Daum C."/>
            <person name="Ramamoorthy G.K."/>
            <person name="Gryganskyi A."/>
            <person name="Culley D."/>
            <person name="Magnuson J.K."/>
            <person name="James T.Y."/>
            <person name="O'Malley M.A."/>
            <person name="Stajich J.E."/>
            <person name="Spatafora J.W."/>
            <person name="Visel A."/>
            <person name="Grigoriev I.V."/>
        </authorList>
    </citation>
    <scope>NUCLEOTIDE SEQUENCE [LARGE SCALE GENOMIC DNA]</scope>
    <source>
        <strain evidence="2 3">62-1032</strain>
    </source>
</reference>
<dbReference type="Pfam" id="PF13460">
    <property type="entry name" value="NAD_binding_10"/>
    <property type="match status" value="1"/>
</dbReference>
<evidence type="ECO:0000313" key="2">
    <source>
        <dbReference type="EMBL" id="ORY89728.1"/>
    </source>
</evidence>
<dbReference type="AlphaFoldDB" id="A0A1Y2FZT1"/>
<organism evidence="2 3">
    <name type="scientific">Leucosporidium creatinivorum</name>
    <dbReference type="NCBI Taxonomy" id="106004"/>
    <lineage>
        <taxon>Eukaryota</taxon>
        <taxon>Fungi</taxon>
        <taxon>Dikarya</taxon>
        <taxon>Basidiomycota</taxon>
        <taxon>Pucciniomycotina</taxon>
        <taxon>Microbotryomycetes</taxon>
        <taxon>Leucosporidiales</taxon>
        <taxon>Leucosporidium</taxon>
    </lineage>
</organism>
<dbReference type="GO" id="GO:0005737">
    <property type="term" value="C:cytoplasm"/>
    <property type="evidence" value="ECO:0007669"/>
    <property type="project" value="TreeGrafter"/>
</dbReference>
<dbReference type="Gene3D" id="3.40.50.720">
    <property type="entry name" value="NAD(P)-binding Rossmann-like Domain"/>
    <property type="match status" value="1"/>
</dbReference>
<proteinExistence type="predicted"/>
<feature type="domain" description="NAD(P)-binding" evidence="1">
    <location>
        <begin position="11"/>
        <end position="98"/>
    </location>
</feature>
<dbReference type="SUPFAM" id="SSF51735">
    <property type="entry name" value="NAD(P)-binding Rossmann-fold domains"/>
    <property type="match status" value="1"/>
</dbReference>
<dbReference type="InParanoid" id="A0A1Y2FZT1"/>
<evidence type="ECO:0000259" key="1">
    <source>
        <dbReference type="Pfam" id="PF13460"/>
    </source>
</evidence>
<dbReference type="PANTHER" id="PTHR48079">
    <property type="entry name" value="PROTEIN YEEZ"/>
    <property type="match status" value="1"/>
</dbReference>
<dbReference type="PANTHER" id="PTHR48079:SF6">
    <property type="entry name" value="NAD(P)-BINDING DOMAIN-CONTAINING PROTEIN-RELATED"/>
    <property type="match status" value="1"/>
</dbReference>
<dbReference type="Proteomes" id="UP000193467">
    <property type="component" value="Unassembled WGS sequence"/>
</dbReference>
<dbReference type="InterPro" id="IPR016040">
    <property type="entry name" value="NAD(P)-bd_dom"/>
</dbReference>
<dbReference type="InterPro" id="IPR051783">
    <property type="entry name" value="NAD(P)-dependent_oxidoreduct"/>
</dbReference>
<gene>
    <name evidence="2" type="ORF">BCR35DRAFT_350168</name>
</gene>
<dbReference type="InterPro" id="IPR036291">
    <property type="entry name" value="NAD(P)-bd_dom_sf"/>
</dbReference>
<evidence type="ECO:0000313" key="3">
    <source>
        <dbReference type="Proteomes" id="UP000193467"/>
    </source>
</evidence>
<name>A0A1Y2FZT1_9BASI</name>
<keyword evidence="3" id="KW-1185">Reference proteome</keyword>
<dbReference type="GO" id="GO:0004029">
    <property type="term" value="F:aldehyde dehydrogenase (NAD+) activity"/>
    <property type="evidence" value="ECO:0007669"/>
    <property type="project" value="TreeGrafter"/>
</dbReference>
<dbReference type="OrthoDB" id="10262413at2759"/>
<dbReference type="FunCoup" id="A0A1Y2FZT1">
    <property type="interactions" value="20"/>
</dbReference>
<sequence>MAEQKRVFLLGTGYIGGSLLQGLLNEGYAVTALSRSPDKARELEKLQGVTTVIGSLDSEEVIVKAVLEHDIIIHAATADDLPSVKAILKGLSQRAESASPAVYIHTSGTGELAAAPSPDIVYSDKNPELIDQLPDSAWHRDVDLFIKQSVEGGKVGKAKVAILLPPVIYGIGNGPLNKLSIDIPEWLRQSIKAGQVTLYGPESYLFNSIHIKNLVPAYLNLLSSLRAAGSQPSDGIYYFAETGEQTWKSIGLHLHKLLSARGLVNKEPKSVPHPAEGMSLGNNTRCKAERLAELGWKPQGATTQTFLEAIEEELEAVLKE</sequence>
<protein>
    <recommendedName>
        <fullName evidence="1">NAD(P)-binding domain-containing protein</fullName>
    </recommendedName>
</protein>
<accession>A0A1Y2FZT1</accession>